<dbReference type="Gene3D" id="1.20.1290.10">
    <property type="entry name" value="AhpD-like"/>
    <property type="match status" value="1"/>
</dbReference>
<sequence>MSRIAPISDYQTSELAPLFEQAEKWMGFQPNDGLLMAHKPNLLISFFSLAKAVYDEGYVDQGLKRMIGHIASLSAGCEYCSAHTAFSAEKNGVSEEKMKSIWNFQTSSLFSKREKAALNLALKSSMVPNQVKEVDFTELKKHFSDAAIVEIMGVISLFGFLNRWNSTFKTELEVQPKKAYESIKTTENA</sequence>
<proteinExistence type="predicted"/>
<comment type="caution">
    <text evidence="2">The sequence shown here is derived from an EMBL/GenBank/DDBJ whole genome shotgun (WGS) entry which is preliminary data.</text>
</comment>
<keyword evidence="3" id="KW-1185">Reference proteome</keyword>
<dbReference type="InterPro" id="IPR003779">
    <property type="entry name" value="CMD-like"/>
</dbReference>
<accession>A0A5S3PUN0</accession>
<dbReference type="SUPFAM" id="SSF69118">
    <property type="entry name" value="AhpD-like"/>
    <property type="match status" value="1"/>
</dbReference>
<dbReference type="GO" id="GO:0051920">
    <property type="term" value="F:peroxiredoxin activity"/>
    <property type="evidence" value="ECO:0007669"/>
    <property type="project" value="InterPro"/>
</dbReference>
<dbReference type="Proteomes" id="UP000310314">
    <property type="component" value="Unassembled WGS sequence"/>
</dbReference>
<dbReference type="EMBL" id="VATY01000001">
    <property type="protein sequence ID" value="TMM58650.1"/>
    <property type="molecule type" value="Genomic_DNA"/>
</dbReference>
<reference evidence="2 3" key="1">
    <citation type="submission" date="2019-05" db="EMBL/GenBank/DDBJ databases">
        <authorList>
            <person name="Zhang J.-Y."/>
            <person name="Feg X."/>
            <person name="Du Z.-J."/>
        </authorList>
    </citation>
    <scope>NUCLEOTIDE SEQUENCE [LARGE SCALE GENOMIC DNA]</scope>
    <source>
        <strain evidence="2 3">RZ26</strain>
    </source>
</reference>
<dbReference type="InterPro" id="IPR029032">
    <property type="entry name" value="AhpD-like"/>
</dbReference>
<evidence type="ECO:0000259" key="1">
    <source>
        <dbReference type="Pfam" id="PF02627"/>
    </source>
</evidence>
<name>A0A5S3PUN0_9FLAO</name>
<evidence type="ECO:0000313" key="3">
    <source>
        <dbReference type="Proteomes" id="UP000310314"/>
    </source>
</evidence>
<evidence type="ECO:0000313" key="2">
    <source>
        <dbReference type="EMBL" id="TMM58650.1"/>
    </source>
</evidence>
<dbReference type="Pfam" id="PF02627">
    <property type="entry name" value="CMD"/>
    <property type="match status" value="1"/>
</dbReference>
<dbReference type="PANTHER" id="PTHR35446">
    <property type="entry name" value="SI:CH211-175M2.5"/>
    <property type="match status" value="1"/>
</dbReference>
<dbReference type="OrthoDB" id="9801997at2"/>
<gene>
    <name evidence="2" type="ORF">FEE95_04250</name>
</gene>
<organism evidence="2 3">
    <name type="scientific">Maribacter algarum</name>
    <name type="common">ex Zhang et al. 2020</name>
    <dbReference type="NCBI Taxonomy" id="2578118"/>
    <lineage>
        <taxon>Bacteria</taxon>
        <taxon>Pseudomonadati</taxon>
        <taxon>Bacteroidota</taxon>
        <taxon>Flavobacteriia</taxon>
        <taxon>Flavobacteriales</taxon>
        <taxon>Flavobacteriaceae</taxon>
        <taxon>Maribacter</taxon>
    </lineage>
</organism>
<dbReference type="AlphaFoldDB" id="A0A5S3PUN0"/>
<protein>
    <submittedName>
        <fullName evidence="2">Carboxymuconolactone decarboxylase</fullName>
    </submittedName>
</protein>
<feature type="domain" description="Carboxymuconolactone decarboxylase-like" evidence="1">
    <location>
        <begin position="44"/>
        <end position="121"/>
    </location>
</feature>
<dbReference type="PANTHER" id="PTHR35446:SF2">
    <property type="entry name" value="CARBOXYMUCONOLACTONE DECARBOXYLASE-LIKE DOMAIN-CONTAINING PROTEIN"/>
    <property type="match status" value="1"/>
</dbReference>
<dbReference type="RefSeq" id="WP_138656582.1">
    <property type="nucleotide sequence ID" value="NZ_VATY01000001.1"/>
</dbReference>